<keyword evidence="4" id="KW-1185">Reference proteome</keyword>
<evidence type="ECO:0000259" key="2">
    <source>
        <dbReference type="Pfam" id="PF02517"/>
    </source>
</evidence>
<dbReference type="InterPro" id="IPR003675">
    <property type="entry name" value="Rce1/LyrA-like_dom"/>
</dbReference>
<feature type="transmembrane region" description="Helical" evidence="1">
    <location>
        <begin position="245"/>
        <end position="263"/>
    </location>
</feature>
<dbReference type="AlphaFoldDB" id="A0A5K7S4Z6"/>
<keyword evidence="1" id="KW-1133">Transmembrane helix</keyword>
<evidence type="ECO:0000313" key="4">
    <source>
        <dbReference type="Proteomes" id="UP001193389"/>
    </source>
</evidence>
<dbReference type="GO" id="GO:0006508">
    <property type="term" value="P:proteolysis"/>
    <property type="evidence" value="ECO:0007669"/>
    <property type="project" value="UniProtKB-KW"/>
</dbReference>
<keyword evidence="3" id="KW-0645">Protease</keyword>
<name>A0A5K7S4Z6_9BACT</name>
<feature type="domain" description="CAAX prenyl protease 2/Lysostaphin resistance protein A-like" evidence="2">
    <location>
        <begin position="136"/>
        <end position="219"/>
    </location>
</feature>
<feature type="transmembrane region" description="Helical" evidence="1">
    <location>
        <begin position="164"/>
        <end position="180"/>
    </location>
</feature>
<reference evidence="3" key="1">
    <citation type="journal article" date="2020" name="Int. J. Syst. Evol. Microbiol.">
        <title>Aquipluma nitroreducens gen. nov. sp. nov., a novel facultatively anaerobic bacterium isolated from a freshwater lake.</title>
        <authorList>
            <person name="Watanabe M."/>
            <person name="Kojima H."/>
            <person name="Fukui M."/>
        </authorList>
    </citation>
    <scope>NUCLEOTIDE SEQUENCE</scope>
    <source>
        <strain evidence="3">MeG22</strain>
    </source>
</reference>
<dbReference type="KEGG" id="anf:AQPE_0717"/>
<evidence type="ECO:0000313" key="3">
    <source>
        <dbReference type="EMBL" id="BBE16577.1"/>
    </source>
</evidence>
<dbReference type="RefSeq" id="WP_318349639.1">
    <property type="nucleotide sequence ID" value="NZ_AP018694.1"/>
</dbReference>
<dbReference type="EMBL" id="AP018694">
    <property type="protein sequence ID" value="BBE16577.1"/>
    <property type="molecule type" value="Genomic_DNA"/>
</dbReference>
<dbReference type="GO" id="GO:0080120">
    <property type="term" value="P:CAAX-box protein maturation"/>
    <property type="evidence" value="ECO:0007669"/>
    <property type="project" value="UniProtKB-ARBA"/>
</dbReference>
<gene>
    <name evidence="3" type="ORF">AQPE_0717</name>
</gene>
<protein>
    <submittedName>
        <fullName evidence="3">CAAX amino terminal protease family</fullName>
    </submittedName>
</protein>
<feature type="transmembrane region" description="Helical" evidence="1">
    <location>
        <begin position="207"/>
        <end position="225"/>
    </location>
</feature>
<dbReference type="GO" id="GO:0004175">
    <property type="term" value="F:endopeptidase activity"/>
    <property type="evidence" value="ECO:0007669"/>
    <property type="project" value="UniProtKB-ARBA"/>
</dbReference>
<feature type="transmembrane region" description="Helical" evidence="1">
    <location>
        <begin position="12"/>
        <end position="29"/>
    </location>
</feature>
<sequence>MNSQTNKYYPTILGAIHLVVLYTFIQTIIDFPLALFDYYNGTDYLYNPFKKIILGVGSPAFIFYYAYRKAGVKLNELFPSKSFNVFILIPVLVFLWAAQNLIGEVNIALDKVLPPPSWFWELFNKIFESDYGIYGAILKVAIIAPVVEELIFRGVIMHGLMRNYSKFTAVFVSALMFALFHLNPWQFPATFILGLLLGILMVRTRNIYLCILGHAFNNGLVLVSIQFSNQLQNTSFFQSSKSSQLMISTLLAAIALVFIFIISSRNDSETN</sequence>
<feature type="transmembrane region" description="Helical" evidence="1">
    <location>
        <begin position="131"/>
        <end position="152"/>
    </location>
</feature>
<dbReference type="PANTHER" id="PTHR43592">
    <property type="entry name" value="CAAX AMINO TERMINAL PROTEASE"/>
    <property type="match status" value="1"/>
</dbReference>
<accession>A0A5K7S4Z6</accession>
<dbReference type="Pfam" id="PF02517">
    <property type="entry name" value="Rce1-like"/>
    <property type="match status" value="1"/>
</dbReference>
<dbReference type="PANTHER" id="PTHR43592:SF15">
    <property type="entry name" value="CAAX AMINO TERMINAL PROTEASE FAMILY PROTEIN"/>
    <property type="match status" value="1"/>
</dbReference>
<proteinExistence type="predicted"/>
<keyword evidence="3" id="KW-0378">Hydrolase</keyword>
<keyword evidence="1" id="KW-0472">Membrane</keyword>
<feature type="transmembrane region" description="Helical" evidence="1">
    <location>
        <begin position="83"/>
        <end position="102"/>
    </location>
</feature>
<feature type="transmembrane region" description="Helical" evidence="1">
    <location>
        <begin position="49"/>
        <end position="67"/>
    </location>
</feature>
<dbReference type="Proteomes" id="UP001193389">
    <property type="component" value="Chromosome"/>
</dbReference>
<evidence type="ECO:0000256" key="1">
    <source>
        <dbReference type="SAM" id="Phobius"/>
    </source>
</evidence>
<organism evidence="3 4">
    <name type="scientific">Aquipluma nitroreducens</name>
    <dbReference type="NCBI Taxonomy" id="2010828"/>
    <lineage>
        <taxon>Bacteria</taxon>
        <taxon>Pseudomonadati</taxon>
        <taxon>Bacteroidota</taxon>
        <taxon>Bacteroidia</taxon>
        <taxon>Marinilabiliales</taxon>
        <taxon>Prolixibacteraceae</taxon>
        <taxon>Aquipluma</taxon>
    </lineage>
</organism>
<feature type="transmembrane region" description="Helical" evidence="1">
    <location>
        <begin position="186"/>
        <end position="202"/>
    </location>
</feature>
<keyword evidence="1" id="KW-0812">Transmembrane</keyword>